<dbReference type="InterPro" id="IPR012337">
    <property type="entry name" value="RNaseH-like_sf"/>
</dbReference>
<feature type="transmembrane region" description="Helical" evidence="5">
    <location>
        <begin position="1044"/>
        <end position="1067"/>
    </location>
</feature>
<dbReference type="GO" id="GO:0005730">
    <property type="term" value="C:nucleolus"/>
    <property type="evidence" value="ECO:0007669"/>
    <property type="project" value="TreeGrafter"/>
</dbReference>
<dbReference type="Gene3D" id="1.25.40.10">
    <property type="entry name" value="Tetratricopeptide repeat domain"/>
    <property type="match status" value="2"/>
</dbReference>
<feature type="coiled-coil region" evidence="3">
    <location>
        <begin position="809"/>
        <end position="854"/>
    </location>
</feature>
<dbReference type="InterPro" id="IPR045092">
    <property type="entry name" value="Rrp6-like"/>
</dbReference>
<dbReference type="EMBL" id="PDCK01000042">
    <property type="protein sequence ID" value="PRQ38785.1"/>
    <property type="molecule type" value="Genomic_DNA"/>
</dbReference>
<comment type="caution">
    <text evidence="7">The sequence shown here is derived from an EMBL/GenBank/DDBJ whole genome shotgun (WGS) entry which is preliminary data.</text>
</comment>
<dbReference type="InterPro" id="IPR036397">
    <property type="entry name" value="RNaseH_sf"/>
</dbReference>
<keyword evidence="5" id="KW-1133">Transmembrane helix</keyword>
<keyword evidence="5" id="KW-0472">Membrane</keyword>
<dbReference type="GO" id="GO:0071044">
    <property type="term" value="P:histone mRNA catabolic process"/>
    <property type="evidence" value="ECO:0007669"/>
    <property type="project" value="TreeGrafter"/>
</dbReference>
<keyword evidence="8" id="KW-1185">Reference proteome</keyword>
<proteinExistence type="predicted"/>
<evidence type="ECO:0000256" key="2">
    <source>
        <dbReference type="PROSITE-ProRule" id="PRU00708"/>
    </source>
</evidence>
<feature type="domain" description="3'-5' exonuclease" evidence="6">
    <location>
        <begin position="440"/>
        <end position="617"/>
    </location>
</feature>
<evidence type="ECO:0000256" key="1">
    <source>
        <dbReference type="ARBA" id="ARBA00022737"/>
    </source>
</evidence>
<feature type="compositionally biased region" description="Basic and acidic residues" evidence="4">
    <location>
        <begin position="389"/>
        <end position="409"/>
    </location>
</feature>
<dbReference type="PANTHER" id="PTHR12124">
    <property type="entry name" value="POLYMYOSITIS/SCLERODERMA AUTOANTIGEN-RELATED"/>
    <property type="match status" value="1"/>
</dbReference>
<dbReference type="SMART" id="SM00474">
    <property type="entry name" value="35EXOc"/>
    <property type="match status" value="1"/>
</dbReference>
<feature type="repeat" description="PPR" evidence="2">
    <location>
        <begin position="997"/>
        <end position="1031"/>
    </location>
</feature>
<dbReference type="GO" id="GO:0071039">
    <property type="term" value="P:nuclear polyadenylation-dependent CUT catabolic process"/>
    <property type="evidence" value="ECO:0007669"/>
    <property type="project" value="TreeGrafter"/>
</dbReference>
<reference evidence="7 8" key="1">
    <citation type="journal article" date="2018" name="Nat. Genet.">
        <title>The Rosa genome provides new insights in the design of modern roses.</title>
        <authorList>
            <person name="Bendahmane M."/>
        </authorList>
    </citation>
    <scope>NUCLEOTIDE SEQUENCE [LARGE SCALE GENOMIC DNA]</scope>
    <source>
        <strain evidence="8">cv. Old Blush</strain>
    </source>
</reference>
<dbReference type="AlphaFoldDB" id="A0A2P6QX66"/>
<evidence type="ECO:0000259" key="6">
    <source>
        <dbReference type="SMART" id="SM00474"/>
    </source>
</evidence>
<evidence type="ECO:0000256" key="4">
    <source>
        <dbReference type="SAM" id="MobiDB-lite"/>
    </source>
</evidence>
<evidence type="ECO:0000256" key="3">
    <source>
        <dbReference type="SAM" id="Coils"/>
    </source>
</evidence>
<dbReference type="GO" id="GO:0000175">
    <property type="term" value="F:3'-5'-RNA exonuclease activity"/>
    <property type="evidence" value="ECO:0007669"/>
    <property type="project" value="InterPro"/>
</dbReference>
<dbReference type="STRING" id="74649.A0A2P6QX66"/>
<evidence type="ECO:0000256" key="5">
    <source>
        <dbReference type="SAM" id="Phobius"/>
    </source>
</evidence>
<gene>
    <name evidence="7" type="ORF">RchiOBHm_Chr4g0417791</name>
</gene>
<dbReference type="PROSITE" id="PS51375">
    <property type="entry name" value="PPR"/>
    <property type="match status" value="1"/>
</dbReference>
<dbReference type="GO" id="GO:0000176">
    <property type="term" value="C:nuclear exosome (RNase complex)"/>
    <property type="evidence" value="ECO:0007669"/>
    <property type="project" value="TreeGrafter"/>
</dbReference>
<evidence type="ECO:0000313" key="7">
    <source>
        <dbReference type="EMBL" id="PRQ38785.1"/>
    </source>
</evidence>
<keyword evidence="5" id="KW-0812">Transmembrane</keyword>
<dbReference type="GO" id="GO:0071036">
    <property type="term" value="P:nuclear polyadenylation-dependent snoRNA catabolic process"/>
    <property type="evidence" value="ECO:0007669"/>
    <property type="project" value="TreeGrafter"/>
</dbReference>
<dbReference type="InterPro" id="IPR002885">
    <property type="entry name" value="PPR_rpt"/>
</dbReference>
<accession>A0A2P6QX66</accession>
<dbReference type="CDD" id="cd22541">
    <property type="entry name" value="SP5_N"/>
    <property type="match status" value="1"/>
</dbReference>
<dbReference type="GO" id="GO:0071035">
    <property type="term" value="P:nuclear polyadenylation-dependent rRNA catabolic process"/>
    <property type="evidence" value="ECO:0007669"/>
    <property type="project" value="TreeGrafter"/>
</dbReference>
<dbReference type="GO" id="GO:0071051">
    <property type="term" value="P:poly(A)-dependent snoRNA 3'-end processing"/>
    <property type="evidence" value="ECO:0007669"/>
    <property type="project" value="TreeGrafter"/>
</dbReference>
<organism evidence="7 8">
    <name type="scientific">Rosa chinensis</name>
    <name type="common">China rose</name>
    <dbReference type="NCBI Taxonomy" id="74649"/>
    <lineage>
        <taxon>Eukaryota</taxon>
        <taxon>Viridiplantae</taxon>
        <taxon>Streptophyta</taxon>
        <taxon>Embryophyta</taxon>
        <taxon>Tracheophyta</taxon>
        <taxon>Spermatophyta</taxon>
        <taxon>Magnoliopsida</taxon>
        <taxon>eudicotyledons</taxon>
        <taxon>Gunneridae</taxon>
        <taxon>Pentapetalae</taxon>
        <taxon>rosids</taxon>
        <taxon>fabids</taxon>
        <taxon>Rosales</taxon>
        <taxon>Rosaceae</taxon>
        <taxon>Rosoideae</taxon>
        <taxon>Rosoideae incertae sedis</taxon>
        <taxon>Rosa</taxon>
    </lineage>
</organism>
<dbReference type="GO" id="GO:0000467">
    <property type="term" value="P:exonucleolytic trimming to generate mature 3'-end of 5.8S rRNA from tricistronic rRNA transcript (SSU-rRNA, 5.8S rRNA, LSU-rRNA)"/>
    <property type="evidence" value="ECO:0007669"/>
    <property type="project" value="InterPro"/>
</dbReference>
<dbReference type="GO" id="GO:0071040">
    <property type="term" value="P:nuclear polyadenylation-dependent antisense transcript catabolic process"/>
    <property type="evidence" value="ECO:0007669"/>
    <property type="project" value="TreeGrafter"/>
</dbReference>
<protein>
    <submittedName>
        <fullName evidence="7">Putative ribonuclease H-like domain-containing protein</fullName>
    </submittedName>
</protein>
<dbReference type="InterPro" id="IPR002562">
    <property type="entry name" value="3'-5'_exonuclease_dom"/>
</dbReference>
<feature type="region of interest" description="Disordered" evidence="4">
    <location>
        <begin position="389"/>
        <end position="414"/>
    </location>
</feature>
<dbReference type="GO" id="GO:0071037">
    <property type="term" value="P:nuclear polyadenylation-dependent snRNA catabolic process"/>
    <property type="evidence" value="ECO:0007669"/>
    <property type="project" value="TreeGrafter"/>
</dbReference>
<keyword evidence="1" id="KW-0677">Repeat</keyword>
<dbReference type="Pfam" id="PF01612">
    <property type="entry name" value="DNA_pol_A_exo1"/>
    <property type="match status" value="1"/>
</dbReference>
<dbReference type="GO" id="GO:0003727">
    <property type="term" value="F:single-stranded RNA binding"/>
    <property type="evidence" value="ECO:0007669"/>
    <property type="project" value="TreeGrafter"/>
</dbReference>
<keyword evidence="3" id="KW-0175">Coiled coil</keyword>
<dbReference type="SUPFAM" id="SSF53098">
    <property type="entry name" value="Ribonuclease H-like"/>
    <property type="match status" value="1"/>
</dbReference>
<name>A0A2P6QX66_ROSCH</name>
<dbReference type="Gramene" id="PRQ38785">
    <property type="protein sequence ID" value="PRQ38785"/>
    <property type="gene ID" value="RchiOBHm_Chr4g0417791"/>
</dbReference>
<evidence type="ECO:0000313" key="8">
    <source>
        <dbReference type="Proteomes" id="UP000238479"/>
    </source>
</evidence>
<sequence>MSFYDYDPGDRNNWYQSPQLGLFPAGYGSGISDNYYCAWANHLHGNPYSQAQMVTNFTQPNPYPPPPHNPSATIINGHLLPHQFPCVPQTHSHFTPPPHLQPIHPIAPPSPIIALSEGQVFDPPSPQPLTFVPQPQFPDPKPPSCFRLVGNCEPLALFTGRIQTTPSSSSLSFDPHTYLVEATNLSSPPLIFGVPEQIKVLHSKLAVSALMEELQKPHQSLCVAVAEEGNLATQVDFASPSRNRDEKLKRDDVVSKGVDLAVLEALKKGATPETLDPRTVKRLVLAVEPAQSFTSQPQQPLNQHHMDKFVTPPPLAQFTARLPPLLDDAVSAQPNDNLASFCWVRDTSTTVSNPFNFLNDDCNGMGFVFDADGIDEQLDNGKSVEKRAEVNSGDGREFSEPERVIGKQDEGEDEEQLSNGMSEFHALQLFDKMPKLDGFDDMENDVKQLIFEAALVSARMYNEWHEPHKEFAVDLEHNQYRPFQGLTCLMQISTSTEDFIVDTLKLRIHIGPYLREVFKDPPKRKVMHGGRDIVWFQRAFGIYSCNLFYTGQASRVLKLERNSLDYLLHHFCDVSANKEYQNTNRSPVGNSILYSEVHTSTGFGNRFLNDNLGEENVFVGDSFRKMQINSERVLELILGKWKSRVTAKTQSEAKLVQWFILCLQLCHCETKEIILFCKEAFDGIGEMTQTSLSQVFTTLNLNDQDVRRAFESFLSAMIKLYNHSFLNSKVEVEIWPPDGEWLDLDGEMYCRVVRGFLDNKNVKELAVLIIKAQKLESSTIVVDRSCCCSLIIVCAHELQTAKGTRESHCLELEVNAKEAKLELQRKLNKLESLLTGLEKNENELEASLESVSGKWKHKQGSFQSFVDYQAGALTELNAALQSTRLEILSAKQSHSEEFNCMGSKPGGLADAAEKYRVVLAEKVFVRIPEVSVVSWNVMITGYILIFQSQKAIEYLPRIQTRGFGPDEVTYINLPAACVKAGDIKRSHQMSDNISRPNVMSVNAIISVYFQNEDHMEVIKLLREMLFRGLHLDQSTLAIALSSSALMGIFAWRTFPLSTFMILGALLISVSHAKMLEKCLGVDYFLQAATLQELVQELVGDGIPLVLPPNIQDNEEDGGLTVNNEDVRVDVVASKLVSSDQISLYKLLVYIMLLGLGCLMKALALLLGEYFEMWQAAPIASLKVVKFVRSTITKVMAQLVINVMNLLFRVVQNIIAVITYSAPLAAVQTLHDNHTSMEKFWVDVAHAEIGSSLYFSTITTGMRACLILGGQNC</sequence>
<dbReference type="GO" id="GO:0071038">
    <property type="term" value="P:TRAMP-dependent tRNA surveillance pathway"/>
    <property type="evidence" value="ECO:0007669"/>
    <property type="project" value="TreeGrafter"/>
</dbReference>
<feature type="transmembrane region" description="Helical" evidence="5">
    <location>
        <begin position="1146"/>
        <end position="1166"/>
    </location>
</feature>
<dbReference type="PANTHER" id="PTHR12124:SF47">
    <property type="entry name" value="EXOSOME COMPONENT 10"/>
    <property type="match status" value="1"/>
</dbReference>
<dbReference type="Pfam" id="PF01535">
    <property type="entry name" value="PPR"/>
    <property type="match status" value="2"/>
</dbReference>
<dbReference type="Gene3D" id="3.30.420.10">
    <property type="entry name" value="Ribonuclease H-like superfamily/Ribonuclease H"/>
    <property type="match status" value="1"/>
</dbReference>
<dbReference type="InterPro" id="IPR011990">
    <property type="entry name" value="TPR-like_helical_dom_sf"/>
</dbReference>
<dbReference type="Proteomes" id="UP000238479">
    <property type="component" value="Chromosome 4"/>
</dbReference>